<keyword evidence="3" id="KW-1185">Reference proteome</keyword>
<reference evidence="2" key="1">
    <citation type="journal article" date="2014" name="Int. J. Syst. Evol. Microbiol.">
        <title>Complete genome sequence of Corynebacterium casei LMG S-19264T (=DSM 44701T), isolated from a smear-ripened cheese.</title>
        <authorList>
            <consortium name="US DOE Joint Genome Institute (JGI-PGF)"/>
            <person name="Walter F."/>
            <person name="Albersmeier A."/>
            <person name="Kalinowski J."/>
            <person name="Ruckert C."/>
        </authorList>
    </citation>
    <scope>NUCLEOTIDE SEQUENCE</scope>
    <source>
        <strain evidence="2">CGMCC 1.12987</strain>
    </source>
</reference>
<accession>A0A917LFD1</accession>
<organism evidence="2 3">
    <name type="scientific">Paenibacillus abyssi</name>
    <dbReference type="NCBI Taxonomy" id="1340531"/>
    <lineage>
        <taxon>Bacteria</taxon>
        <taxon>Bacillati</taxon>
        <taxon>Bacillota</taxon>
        <taxon>Bacilli</taxon>
        <taxon>Bacillales</taxon>
        <taxon>Paenibacillaceae</taxon>
        <taxon>Paenibacillus</taxon>
    </lineage>
</organism>
<evidence type="ECO:0000313" key="2">
    <source>
        <dbReference type="EMBL" id="GGG17850.1"/>
    </source>
</evidence>
<name>A0A917LFD1_9BACL</name>
<evidence type="ECO:0000313" key="3">
    <source>
        <dbReference type="Proteomes" id="UP000644756"/>
    </source>
</evidence>
<comment type="caution">
    <text evidence="2">The sequence shown here is derived from an EMBL/GenBank/DDBJ whole genome shotgun (WGS) entry which is preliminary data.</text>
</comment>
<gene>
    <name evidence="2" type="ORF">GCM10010916_38340</name>
</gene>
<keyword evidence="1" id="KW-1133">Transmembrane helix</keyword>
<proteinExistence type="predicted"/>
<protein>
    <submittedName>
        <fullName evidence="2">Uncharacterized protein</fullName>
    </submittedName>
</protein>
<keyword evidence="1" id="KW-0812">Transmembrane</keyword>
<reference evidence="2" key="2">
    <citation type="submission" date="2020-09" db="EMBL/GenBank/DDBJ databases">
        <authorList>
            <person name="Sun Q."/>
            <person name="Zhou Y."/>
        </authorList>
    </citation>
    <scope>NUCLEOTIDE SEQUENCE</scope>
    <source>
        <strain evidence="2">CGMCC 1.12987</strain>
    </source>
</reference>
<dbReference type="Proteomes" id="UP000644756">
    <property type="component" value="Unassembled WGS sequence"/>
</dbReference>
<feature type="transmembrane region" description="Helical" evidence="1">
    <location>
        <begin position="25"/>
        <end position="43"/>
    </location>
</feature>
<evidence type="ECO:0000256" key="1">
    <source>
        <dbReference type="SAM" id="Phobius"/>
    </source>
</evidence>
<dbReference type="AlphaFoldDB" id="A0A917LFD1"/>
<keyword evidence="1" id="KW-0472">Membrane</keyword>
<dbReference type="EMBL" id="BMGR01000014">
    <property type="protein sequence ID" value="GGG17850.1"/>
    <property type="molecule type" value="Genomic_DNA"/>
</dbReference>
<sequence length="67" mass="7672">MKALFGLRRSGGVPARELKGFKFRGTYAIMTAYIIFSIFGWVARRHAIYRGFKKRFAKSDNSCIFCG</sequence>